<proteinExistence type="predicted"/>
<protein>
    <submittedName>
        <fullName evidence="1">Uncharacterized protein</fullName>
    </submittedName>
</protein>
<dbReference type="Proteomes" id="UP001281410">
    <property type="component" value="Unassembled WGS sequence"/>
</dbReference>
<organism evidence="1 2">
    <name type="scientific">Dipteronia sinensis</name>
    <dbReference type="NCBI Taxonomy" id="43782"/>
    <lineage>
        <taxon>Eukaryota</taxon>
        <taxon>Viridiplantae</taxon>
        <taxon>Streptophyta</taxon>
        <taxon>Embryophyta</taxon>
        <taxon>Tracheophyta</taxon>
        <taxon>Spermatophyta</taxon>
        <taxon>Magnoliopsida</taxon>
        <taxon>eudicotyledons</taxon>
        <taxon>Gunneridae</taxon>
        <taxon>Pentapetalae</taxon>
        <taxon>rosids</taxon>
        <taxon>malvids</taxon>
        <taxon>Sapindales</taxon>
        <taxon>Sapindaceae</taxon>
        <taxon>Hippocastanoideae</taxon>
        <taxon>Acereae</taxon>
        <taxon>Dipteronia</taxon>
    </lineage>
</organism>
<evidence type="ECO:0000313" key="1">
    <source>
        <dbReference type="EMBL" id="KAK3218680.1"/>
    </source>
</evidence>
<name>A0AAE0E9M6_9ROSI</name>
<dbReference type="EMBL" id="JANJYJ010000004">
    <property type="protein sequence ID" value="KAK3218680.1"/>
    <property type="molecule type" value="Genomic_DNA"/>
</dbReference>
<reference evidence="1" key="1">
    <citation type="journal article" date="2023" name="Plant J.">
        <title>Genome sequences and population genomics provide insights into the demographic history, inbreeding, and mutation load of two 'living fossil' tree species of Dipteronia.</title>
        <authorList>
            <person name="Feng Y."/>
            <person name="Comes H.P."/>
            <person name="Chen J."/>
            <person name="Zhu S."/>
            <person name="Lu R."/>
            <person name="Zhang X."/>
            <person name="Li P."/>
            <person name="Qiu J."/>
            <person name="Olsen K.M."/>
            <person name="Qiu Y."/>
        </authorList>
    </citation>
    <scope>NUCLEOTIDE SEQUENCE</scope>
    <source>
        <strain evidence="1">NBL</strain>
    </source>
</reference>
<keyword evidence="2" id="KW-1185">Reference proteome</keyword>
<sequence length="103" mass="11651">MGEYTLPFWANYRGLPPIHEIVWGHIRNLPGHGSPSSTDKGAASSQVFPVLSERCRNDLVHELEARITGDMELSLQGFLQQVFSVAEGYRPKVEDNILFRRGR</sequence>
<gene>
    <name evidence="1" type="ORF">Dsin_012650</name>
</gene>
<dbReference type="AlphaFoldDB" id="A0AAE0E9M6"/>
<accession>A0AAE0E9M6</accession>
<evidence type="ECO:0000313" key="2">
    <source>
        <dbReference type="Proteomes" id="UP001281410"/>
    </source>
</evidence>
<comment type="caution">
    <text evidence="1">The sequence shown here is derived from an EMBL/GenBank/DDBJ whole genome shotgun (WGS) entry which is preliminary data.</text>
</comment>